<dbReference type="GeneID" id="107422576"/>
<dbReference type="AlphaFoldDB" id="A0A6P4A239"/>
<dbReference type="Proteomes" id="UP001652623">
    <property type="component" value="Chromosome 3"/>
</dbReference>
<dbReference type="RefSeq" id="XP_015887527.3">
    <property type="nucleotide sequence ID" value="XM_016032041.4"/>
</dbReference>
<dbReference type="InterPro" id="IPR036047">
    <property type="entry name" value="F-box-like_dom_sf"/>
</dbReference>
<dbReference type="CDD" id="cd22162">
    <property type="entry name" value="F-box_AtSKIP3-like"/>
    <property type="match status" value="1"/>
</dbReference>
<dbReference type="Pfam" id="PF12937">
    <property type="entry name" value="F-box-like"/>
    <property type="match status" value="1"/>
</dbReference>
<dbReference type="SUPFAM" id="SSF81383">
    <property type="entry name" value="F-box domain"/>
    <property type="match status" value="1"/>
</dbReference>
<accession>A0A6P4A239</accession>
<dbReference type="Gene3D" id="1.20.1280.50">
    <property type="match status" value="1"/>
</dbReference>
<dbReference type="KEGG" id="zju:107422576"/>
<organism evidence="2 3">
    <name type="scientific">Ziziphus jujuba</name>
    <name type="common">Chinese jujube</name>
    <name type="synonym">Ziziphus sativa</name>
    <dbReference type="NCBI Taxonomy" id="326968"/>
    <lineage>
        <taxon>Eukaryota</taxon>
        <taxon>Viridiplantae</taxon>
        <taxon>Streptophyta</taxon>
        <taxon>Embryophyta</taxon>
        <taxon>Tracheophyta</taxon>
        <taxon>Spermatophyta</taxon>
        <taxon>Magnoliopsida</taxon>
        <taxon>eudicotyledons</taxon>
        <taxon>Gunneridae</taxon>
        <taxon>Pentapetalae</taxon>
        <taxon>rosids</taxon>
        <taxon>fabids</taxon>
        <taxon>Rosales</taxon>
        <taxon>Rhamnaceae</taxon>
        <taxon>Paliureae</taxon>
        <taxon>Ziziphus</taxon>
    </lineage>
</organism>
<name>A0A6P4A239_ZIZJJ</name>
<dbReference type="InParanoid" id="A0A6P4A239"/>
<dbReference type="Pfam" id="PF14299">
    <property type="entry name" value="PP2"/>
    <property type="match status" value="1"/>
</dbReference>
<dbReference type="InterPro" id="IPR001810">
    <property type="entry name" value="F-box_dom"/>
</dbReference>
<evidence type="ECO:0000259" key="1">
    <source>
        <dbReference type="PROSITE" id="PS50181"/>
    </source>
</evidence>
<dbReference type="SMART" id="SM00256">
    <property type="entry name" value="FBOX"/>
    <property type="match status" value="1"/>
</dbReference>
<reference evidence="3" key="1">
    <citation type="submission" date="2025-08" db="UniProtKB">
        <authorList>
            <consortium name="RefSeq"/>
        </authorList>
    </citation>
    <scope>IDENTIFICATION</scope>
    <source>
        <tissue evidence="3">Seedling</tissue>
    </source>
</reference>
<proteinExistence type="predicted"/>
<dbReference type="InterPro" id="IPR025886">
    <property type="entry name" value="PP2-like"/>
</dbReference>
<dbReference type="PANTHER" id="PTHR32278:SF111">
    <property type="entry name" value="F-BOX PROTEIN PP2-B12-RELATED"/>
    <property type="match status" value="1"/>
</dbReference>
<feature type="domain" description="F-box" evidence="1">
    <location>
        <begin position="1"/>
        <end position="44"/>
    </location>
</feature>
<dbReference type="PROSITE" id="PS50181">
    <property type="entry name" value="FBOX"/>
    <property type="match status" value="1"/>
</dbReference>
<keyword evidence="2" id="KW-1185">Reference proteome</keyword>
<evidence type="ECO:0000313" key="2">
    <source>
        <dbReference type="Proteomes" id="UP001652623"/>
    </source>
</evidence>
<evidence type="ECO:0000313" key="3">
    <source>
        <dbReference type="RefSeq" id="XP_015887527.3"/>
    </source>
</evidence>
<sequence length="276" mass="31373">MRDLPEGCVSHILSRTSPRDACRCSLVSSKFRLAAESDTVWESFLPWQWPDIISRSVSPVQFSSKKALYFHLCQSPLLLDQGNKSLALDKVSGKIRCTLGTKELSILWDDDPVVWNGNLPLSYLFPFVIPFKPRLLNVSDTNDVSYLRIRARIQAKLLSPNTTYAAYLIYVHRYGGVKHPPMRASVRLVGEGDETKVEEVVNDAYLLSTTVFRREDDGYHCQSRGDGWMEIKMGEFFTTEDDMEVEIFLRGTKEYTAFMVSGLLVHGIELRPKGPK</sequence>
<gene>
    <name evidence="3" type="primary">LOC107422576</name>
</gene>
<protein>
    <submittedName>
        <fullName evidence="3">F-box protein PP2-B10</fullName>
    </submittedName>
</protein>
<dbReference type="PANTHER" id="PTHR32278">
    <property type="entry name" value="F-BOX DOMAIN-CONTAINING PROTEIN"/>
    <property type="match status" value="1"/>
</dbReference>